<name>A0A1F5PYT4_9BACT</name>
<feature type="transmembrane region" description="Helical" evidence="2">
    <location>
        <begin position="85"/>
        <end position="111"/>
    </location>
</feature>
<keyword evidence="2" id="KW-1133">Transmembrane helix</keyword>
<evidence type="ECO:0000256" key="1">
    <source>
        <dbReference type="SAM" id="MobiDB-lite"/>
    </source>
</evidence>
<feature type="domain" description="DUF5667" evidence="4">
    <location>
        <begin position="113"/>
        <end position="168"/>
    </location>
</feature>
<evidence type="ECO:0008006" key="7">
    <source>
        <dbReference type="Google" id="ProtNLM"/>
    </source>
</evidence>
<evidence type="ECO:0000313" key="6">
    <source>
        <dbReference type="Proteomes" id="UP000177281"/>
    </source>
</evidence>
<keyword evidence="2" id="KW-0472">Membrane</keyword>
<sequence length="353" mass="38396">MSELEYEKEIDEMTKAVEQSLDLSAWKKNRKFSSLLTLITTLHNMPKKKIEGLNLLRIRNQILDRIAVPQTESQPGWLTALMPRIIGLGIAGLGTLLIVASLGLGTAVAALQSIPGQTIYPLKKVVENIQLKLTPSDQKASLQLTFADNRIDELQQVLDQNAEGKISDEETAAIVSLAVKNFEKNTLAAVKAAVQQPKVVNRLSDISSKLKTASIQTDGQVKIEIEKALQVALISQDEAIKNLEEAGIVVEDQPIIIPLPDQVTASGQVTATTETSININTAKFLLNVETVYVNLKATDLKIGLIVDIEGLVKDGKTYATKITLVATATEEKENPETNTTETGIQQEGEPITQ</sequence>
<organism evidence="5 6">
    <name type="scientific">Candidatus Doudnabacteria bacterium RIFCSPLOWO2_01_FULL_44_21</name>
    <dbReference type="NCBI Taxonomy" id="1817841"/>
    <lineage>
        <taxon>Bacteria</taxon>
        <taxon>Candidatus Doudnaibacteriota</taxon>
    </lineage>
</organism>
<dbReference type="AlphaFoldDB" id="A0A1F5PYT4"/>
<dbReference type="InterPro" id="IPR043724">
    <property type="entry name" value="DUF5666"/>
</dbReference>
<reference evidence="5 6" key="1">
    <citation type="journal article" date="2016" name="Nat. Commun.">
        <title>Thousands of microbial genomes shed light on interconnected biogeochemical processes in an aquifer system.</title>
        <authorList>
            <person name="Anantharaman K."/>
            <person name="Brown C.T."/>
            <person name="Hug L.A."/>
            <person name="Sharon I."/>
            <person name="Castelle C.J."/>
            <person name="Probst A.J."/>
            <person name="Thomas B.C."/>
            <person name="Singh A."/>
            <person name="Wilkins M.J."/>
            <person name="Karaoz U."/>
            <person name="Brodie E.L."/>
            <person name="Williams K.H."/>
            <person name="Hubbard S.S."/>
            <person name="Banfield J.F."/>
        </authorList>
    </citation>
    <scope>NUCLEOTIDE SEQUENCE [LARGE SCALE GENOMIC DNA]</scope>
</reference>
<accession>A0A1F5PYT4</accession>
<dbReference type="InterPro" id="IPR043725">
    <property type="entry name" value="DUF5667"/>
</dbReference>
<dbReference type="Pfam" id="PF18914">
    <property type="entry name" value="DUF5666"/>
    <property type="match status" value="1"/>
</dbReference>
<evidence type="ECO:0000256" key="2">
    <source>
        <dbReference type="SAM" id="Phobius"/>
    </source>
</evidence>
<feature type="region of interest" description="Disordered" evidence="1">
    <location>
        <begin position="330"/>
        <end position="353"/>
    </location>
</feature>
<evidence type="ECO:0000259" key="4">
    <source>
        <dbReference type="Pfam" id="PF18915"/>
    </source>
</evidence>
<protein>
    <recommendedName>
        <fullName evidence="7">DUF5667 domain-containing protein</fullName>
    </recommendedName>
</protein>
<feature type="domain" description="DUF5666" evidence="3">
    <location>
        <begin position="267"/>
        <end position="322"/>
    </location>
</feature>
<dbReference type="Pfam" id="PF18915">
    <property type="entry name" value="DUF5667"/>
    <property type="match status" value="1"/>
</dbReference>
<evidence type="ECO:0000259" key="3">
    <source>
        <dbReference type="Pfam" id="PF18914"/>
    </source>
</evidence>
<gene>
    <name evidence="5" type="ORF">A3B10_04550</name>
</gene>
<dbReference type="Proteomes" id="UP000177281">
    <property type="component" value="Unassembled WGS sequence"/>
</dbReference>
<dbReference type="STRING" id="1817841.A3B10_04550"/>
<evidence type="ECO:0000313" key="5">
    <source>
        <dbReference type="EMBL" id="OGE94750.1"/>
    </source>
</evidence>
<keyword evidence="2" id="KW-0812">Transmembrane</keyword>
<comment type="caution">
    <text evidence="5">The sequence shown here is derived from an EMBL/GenBank/DDBJ whole genome shotgun (WGS) entry which is preliminary data.</text>
</comment>
<dbReference type="EMBL" id="MFFB01000010">
    <property type="protein sequence ID" value="OGE94750.1"/>
    <property type="molecule type" value="Genomic_DNA"/>
</dbReference>
<proteinExistence type="predicted"/>